<reference evidence="2" key="1">
    <citation type="submission" date="2014-11" db="EMBL/GenBank/DDBJ databases">
        <authorList>
            <person name="Amaro Gonzalez C."/>
        </authorList>
    </citation>
    <scope>NUCLEOTIDE SEQUENCE</scope>
</reference>
<feature type="chain" id="PRO_5002433081" evidence="1">
    <location>
        <begin position="20"/>
        <end position="54"/>
    </location>
</feature>
<name>A0A0E9TKQ8_ANGAN</name>
<accession>A0A0E9TKQ8</accession>
<evidence type="ECO:0000256" key="1">
    <source>
        <dbReference type="SAM" id="SignalP"/>
    </source>
</evidence>
<dbReference type="EMBL" id="GBXM01055122">
    <property type="protein sequence ID" value="JAH53455.1"/>
    <property type="molecule type" value="Transcribed_RNA"/>
</dbReference>
<keyword evidence="1" id="KW-0732">Signal</keyword>
<proteinExistence type="predicted"/>
<evidence type="ECO:0000313" key="2">
    <source>
        <dbReference type="EMBL" id="JAH53455.1"/>
    </source>
</evidence>
<organism evidence="2">
    <name type="scientific">Anguilla anguilla</name>
    <name type="common">European freshwater eel</name>
    <name type="synonym">Muraena anguilla</name>
    <dbReference type="NCBI Taxonomy" id="7936"/>
    <lineage>
        <taxon>Eukaryota</taxon>
        <taxon>Metazoa</taxon>
        <taxon>Chordata</taxon>
        <taxon>Craniata</taxon>
        <taxon>Vertebrata</taxon>
        <taxon>Euteleostomi</taxon>
        <taxon>Actinopterygii</taxon>
        <taxon>Neopterygii</taxon>
        <taxon>Teleostei</taxon>
        <taxon>Anguilliformes</taxon>
        <taxon>Anguillidae</taxon>
        <taxon>Anguilla</taxon>
    </lineage>
</organism>
<feature type="signal peptide" evidence="1">
    <location>
        <begin position="1"/>
        <end position="19"/>
    </location>
</feature>
<protein>
    <submittedName>
        <fullName evidence="2">Uncharacterized protein</fullName>
    </submittedName>
</protein>
<reference evidence="2" key="2">
    <citation type="journal article" date="2015" name="Fish Shellfish Immunol.">
        <title>Early steps in the European eel (Anguilla anguilla)-Vibrio vulnificus interaction in the gills: Role of the RtxA13 toxin.</title>
        <authorList>
            <person name="Callol A."/>
            <person name="Pajuelo D."/>
            <person name="Ebbesson L."/>
            <person name="Teles M."/>
            <person name="MacKenzie S."/>
            <person name="Amaro C."/>
        </authorList>
    </citation>
    <scope>NUCLEOTIDE SEQUENCE</scope>
</reference>
<dbReference type="AlphaFoldDB" id="A0A0E9TKQ8"/>
<sequence length="54" mass="5879">MMPCKGTRCALFCQHNLLALETVFVLPSLGGGDYKPSFFKGSGRDSTKTHTLLC</sequence>